<dbReference type="Pfam" id="PF13442">
    <property type="entry name" value="Cytochrome_CBB3"/>
    <property type="match status" value="1"/>
</dbReference>
<comment type="catalytic activity">
    <reaction evidence="16 17">
        <text>a quinol + 2 Fe(III)-[cytochrome c](out) = a quinone + 2 Fe(II)-[cytochrome c](out) + 2 H(+)(out)</text>
        <dbReference type="Rhea" id="RHEA:11484"/>
        <dbReference type="Rhea" id="RHEA-COMP:10350"/>
        <dbReference type="Rhea" id="RHEA-COMP:14399"/>
        <dbReference type="ChEBI" id="CHEBI:15378"/>
        <dbReference type="ChEBI" id="CHEBI:24646"/>
        <dbReference type="ChEBI" id="CHEBI:29033"/>
        <dbReference type="ChEBI" id="CHEBI:29034"/>
        <dbReference type="ChEBI" id="CHEBI:132124"/>
        <dbReference type="EC" id="7.1.1.8"/>
    </reaction>
</comment>
<keyword evidence="9 17" id="KW-0479">Metal-binding</keyword>
<dbReference type="InterPro" id="IPR009152">
    <property type="entry name" value="bc1_cytC-su"/>
</dbReference>
<feature type="transmembrane region" description="Helical" evidence="17">
    <location>
        <begin position="257"/>
        <end position="276"/>
    </location>
</feature>
<keyword evidence="8 17" id="KW-0812">Transmembrane</keyword>
<evidence type="ECO:0000256" key="4">
    <source>
        <dbReference type="ARBA" id="ARBA00022448"/>
    </source>
</evidence>
<dbReference type="InterPro" id="IPR036909">
    <property type="entry name" value="Cyt_c-like_dom_sf"/>
</dbReference>
<feature type="binding site" description="axial binding residue" evidence="19">
    <location>
        <position position="70"/>
    </location>
    <ligand>
        <name>heme c</name>
        <dbReference type="ChEBI" id="CHEBI:61717"/>
        <label>1</label>
    </ligand>
    <ligandPart>
        <name>Fe</name>
        <dbReference type="ChEBI" id="CHEBI:18248"/>
    </ligandPart>
</feature>
<evidence type="ECO:0000256" key="7">
    <source>
        <dbReference type="ARBA" id="ARBA00022660"/>
    </source>
</evidence>
<comment type="subcellular location">
    <subcellularLocation>
        <location evidence="1 17">Cell membrane</location>
        <topology evidence="1 17">Multi-pass membrane protein</topology>
    </subcellularLocation>
</comment>
<feature type="binding site" description="covalent" evidence="18">
    <location>
        <position position="66"/>
    </location>
    <ligand>
        <name>heme c</name>
        <dbReference type="ChEBI" id="CHEBI:61717"/>
        <label>1</label>
    </ligand>
</feature>
<dbReference type="Pfam" id="PF00034">
    <property type="entry name" value="Cytochrom_C"/>
    <property type="match status" value="1"/>
</dbReference>
<evidence type="ECO:0000256" key="17">
    <source>
        <dbReference type="PIRNR" id="PIRNR000007"/>
    </source>
</evidence>
<evidence type="ECO:0000256" key="3">
    <source>
        <dbReference type="ARBA" id="ARBA00017819"/>
    </source>
</evidence>
<evidence type="ECO:0000256" key="18">
    <source>
        <dbReference type="PIRSR" id="PIRSR000007-50"/>
    </source>
</evidence>
<sequence>MRLLNRSAGRLSRLRRGPLAGLMVLLLGLLFTGSLYAMFSPAQAEGTSKSDEELIQEGRELFLVGCSFCHGQNGEGITSADGQYGPSLVGVGEAAVDFFVGTGRMPLQNPGQQGPAKHPVYDDDEILALSKYVGSLGPGPRIPAKSDYELGLEGDERQEAIVKGGQLFLANCSACHNFEGSGGAMPWGQVAPSLQNTSDKHIYEAMQVGPGNMDNFSDGNIPPEDKAAIIAYLNSLEDNPGYGGFGLGGLGPVSEGMFAWIGGIGGLVAFAYWIAAHTTRSEKKEKKA</sequence>
<feature type="binding site" description="covalent" evidence="18">
    <location>
        <position position="172"/>
    </location>
    <ligand>
        <name>heme c</name>
        <dbReference type="ChEBI" id="CHEBI:61717"/>
        <label>2</label>
    </ligand>
</feature>
<dbReference type="EC" id="7.1.1.8" evidence="2 17"/>
<keyword evidence="13 17" id="KW-1133">Transmembrane helix</keyword>
<dbReference type="Gene3D" id="1.10.760.10">
    <property type="entry name" value="Cytochrome c-like domain"/>
    <property type="match status" value="2"/>
</dbReference>
<name>A0A7Y9UTF1_9ACTN</name>
<dbReference type="AlphaFoldDB" id="A0A7Y9UTF1"/>
<dbReference type="EMBL" id="JACCAA010000001">
    <property type="protein sequence ID" value="NYG58049.1"/>
    <property type="molecule type" value="Genomic_DNA"/>
</dbReference>
<dbReference type="RefSeq" id="WP_343047693.1">
    <property type="nucleotide sequence ID" value="NZ_JACCAA010000001.1"/>
</dbReference>
<keyword evidence="6 17" id="KW-0349">Heme</keyword>
<dbReference type="InterPro" id="IPR009056">
    <property type="entry name" value="Cyt_c-like_dom"/>
</dbReference>
<comment type="caution">
    <text evidence="21">The sequence shown here is derived from an EMBL/GenBank/DDBJ whole genome shotgun (WGS) entry which is preliminary data.</text>
</comment>
<dbReference type="SUPFAM" id="SSF46626">
    <property type="entry name" value="Cytochrome c"/>
    <property type="match status" value="2"/>
</dbReference>
<dbReference type="GO" id="GO:0005506">
    <property type="term" value="F:iron ion binding"/>
    <property type="evidence" value="ECO:0007669"/>
    <property type="project" value="UniProtKB-UniRule"/>
</dbReference>
<protein>
    <recommendedName>
        <fullName evidence="3 17">Cytochrome bc1 complex cytochrome c subunit</fullName>
        <ecNumber evidence="2 17">7.1.1.8</ecNumber>
    </recommendedName>
</protein>
<feature type="domain" description="Cytochrome c" evidence="20">
    <location>
        <begin position="159"/>
        <end position="237"/>
    </location>
</feature>
<dbReference type="PANTHER" id="PTHR33751:SF13">
    <property type="entry name" value="CYTOCHROME BC1 COMPLEX CYTOCHROME C SUBUNIT"/>
    <property type="match status" value="1"/>
</dbReference>
<dbReference type="PROSITE" id="PS51007">
    <property type="entry name" value="CYTC"/>
    <property type="match status" value="2"/>
</dbReference>
<gene>
    <name evidence="21" type="ORF">BJ980_000972</name>
</gene>
<evidence type="ECO:0000256" key="1">
    <source>
        <dbReference type="ARBA" id="ARBA00004651"/>
    </source>
</evidence>
<dbReference type="GO" id="GO:0020037">
    <property type="term" value="F:heme binding"/>
    <property type="evidence" value="ECO:0007669"/>
    <property type="project" value="UniProtKB-UniRule"/>
</dbReference>
<evidence type="ECO:0000256" key="2">
    <source>
        <dbReference type="ARBA" id="ARBA00012951"/>
    </source>
</evidence>
<comment type="PTM">
    <text evidence="18">Binds 2 heme c groups covalently per subunit.</text>
</comment>
<evidence type="ECO:0000256" key="19">
    <source>
        <dbReference type="PIRSR" id="PIRSR000007-51"/>
    </source>
</evidence>
<evidence type="ECO:0000256" key="8">
    <source>
        <dbReference type="ARBA" id="ARBA00022692"/>
    </source>
</evidence>
<keyword evidence="12 17" id="KW-0249">Electron transport</keyword>
<keyword evidence="11 17" id="KW-1278">Translocase</keyword>
<dbReference type="InterPro" id="IPR050597">
    <property type="entry name" value="Cytochrome_c_Oxidase_Subunit"/>
</dbReference>
<dbReference type="Proteomes" id="UP000540656">
    <property type="component" value="Unassembled WGS sequence"/>
</dbReference>
<keyword evidence="5 17" id="KW-1003">Cell membrane</keyword>
<reference evidence="21 22" key="1">
    <citation type="submission" date="2020-07" db="EMBL/GenBank/DDBJ databases">
        <title>Sequencing the genomes of 1000 actinobacteria strains.</title>
        <authorList>
            <person name="Klenk H.-P."/>
        </authorList>
    </citation>
    <scope>NUCLEOTIDE SEQUENCE [LARGE SCALE GENOMIC DNA]</scope>
    <source>
        <strain evidence="21 22">DSM 23819</strain>
    </source>
</reference>
<evidence type="ECO:0000256" key="13">
    <source>
        <dbReference type="ARBA" id="ARBA00022989"/>
    </source>
</evidence>
<evidence type="ECO:0000313" key="21">
    <source>
        <dbReference type="EMBL" id="NYG58049.1"/>
    </source>
</evidence>
<keyword evidence="15 17" id="KW-0472">Membrane</keyword>
<proteinExistence type="predicted"/>
<dbReference type="GO" id="GO:0005886">
    <property type="term" value="C:plasma membrane"/>
    <property type="evidence" value="ECO:0007669"/>
    <property type="project" value="UniProtKB-SubCell"/>
</dbReference>
<evidence type="ECO:0000256" key="12">
    <source>
        <dbReference type="ARBA" id="ARBA00022982"/>
    </source>
</evidence>
<evidence type="ECO:0000259" key="20">
    <source>
        <dbReference type="PROSITE" id="PS51007"/>
    </source>
</evidence>
<keyword evidence="14 17" id="KW-0408">Iron</keyword>
<organism evidence="21 22">
    <name type="scientific">Nocardioides daedukensis</name>
    <dbReference type="NCBI Taxonomy" id="634462"/>
    <lineage>
        <taxon>Bacteria</taxon>
        <taxon>Bacillati</taxon>
        <taxon>Actinomycetota</taxon>
        <taxon>Actinomycetes</taxon>
        <taxon>Propionibacteriales</taxon>
        <taxon>Nocardioidaceae</taxon>
        <taxon>Nocardioides</taxon>
    </lineage>
</organism>
<keyword evidence="10" id="KW-0677">Repeat</keyword>
<evidence type="ECO:0000313" key="22">
    <source>
        <dbReference type="Proteomes" id="UP000540656"/>
    </source>
</evidence>
<evidence type="ECO:0000256" key="14">
    <source>
        <dbReference type="ARBA" id="ARBA00023004"/>
    </source>
</evidence>
<keyword evidence="22" id="KW-1185">Reference proteome</keyword>
<dbReference type="GO" id="GO:0008121">
    <property type="term" value="F:quinol-cytochrome-c reductase activity"/>
    <property type="evidence" value="ECO:0007669"/>
    <property type="project" value="UniProtKB-UniRule"/>
</dbReference>
<evidence type="ECO:0000256" key="10">
    <source>
        <dbReference type="ARBA" id="ARBA00022737"/>
    </source>
</evidence>
<feature type="domain" description="Cytochrome c" evidence="20">
    <location>
        <begin position="53"/>
        <end position="137"/>
    </location>
</feature>
<evidence type="ECO:0000256" key="15">
    <source>
        <dbReference type="ARBA" id="ARBA00023136"/>
    </source>
</evidence>
<evidence type="ECO:0000256" key="6">
    <source>
        <dbReference type="ARBA" id="ARBA00022617"/>
    </source>
</evidence>
<dbReference type="PIRSF" id="PIRSF000007">
    <property type="entry name" value="Ubiq_cycred_cyc"/>
    <property type="match status" value="1"/>
</dbReference>
<feature type="binding site" description="covalent" evidence="18">
    <location>
        <position position="69"/>
    </location>
    <ligand>
        <name>heme c</name>
        <dbReference type="ChEBI" id="CHEBI:61717"/>
        <label>1</label>
    </ligand>
</feature>
<dbReference type="PANTHER" id="PTHR33751">
    <property type="entry name" value="CBB3-TYPE CYTOCHROME C OXIDASE SUBUNIT FIXP"/>
    <property type="match status" value="1"/>
</dbReference>
<evidence type="ECO:0000256" key="11">
    <source>
        <dbReference type="ARBA" id="ARBA00022967"/>
    </source>
</evidence>
<evidence type="ECO:0000256" key="16">
    <source>
        <dbReference type="ARBA" id="ARBA00029351"/>
    </source>
</evidence>
<comment type="caution">
    <text evidence="17">Lacks conserved residue(s) required for the propagation of feature annotation.</text>
</comment>
<evidence type="ECO:0000256" key="9">
    <source>
        <dbReference type="ARBA" id="ARBA00022723"/>
    </source>
</evidence>
<accession>A0A7Y9UTF1</accession>
<comment type="subunit">
    <text evidence="17">The cytochrome bc1 complex is composed of a cytochrome b (QcrB), the Rieske iron-sulfur protein (QcrA) and a diheme cytochrome c (QcrC) subunit.</text>
</comment>
<evidence type="ECO:0000256" key="5">
    <source>
        <dbReference type="ARBA" id="ARBA00022475"/>
    </source>
</evidence>
<keyword evidence="7 17" id="KW-0679">Respiratory chain</keyword>
<feature type="binding site" description="covalent" evidence="18">
    <location>
        <position position="175"/>
    </location>
    <ligand>
        <name>heme c</name>
        <dbReference type="ChEBI" id="CHEBI:61717"/>
        <label>2</label>
    </ligand>
</feature>
<keyword evidence="4 17" id="KW-0813">Transport</keyword>
<feature type="binding site" description="axial binding residue" evidence="19">
    <location>
        <position position="176"/>
    </location>
    <ligand>
        <name>heme c</name>
        <dbReference type="ChEBI" id="CHEBI:61717"/>
        <label>2</label>
    </ligand>
    <ligandPart>
        <name>Fe</name>
        <dbReference type="ChEBI" id="CHEBI:18248"/>
    </ligandPart>
</feature>